<organism evidence="1 2">
    <name type="scientific">Trichonephila clavipes</name>
    <name type="common">Golden silk orbweaver</name>
    <name type="synonym">Nephila clavipes</name>
    <dbReference type="NCBI Taxonomy" id="2585209"/>
    <lineage>
        <taxon>Eukaryota</taxon>
        <taxon>Metazoa</taxon>
        <taxon>Ecdysozoa</taxon>
        <taxon>Arthropoda</taxon>
        <taxon>Chelicerata</taxon>
        <taxon>Arachnida</taxon>
        <taxon>Araneae</taxon>
        <taxon>Araneomorphae</taxon>
        <taxon>Entelegynae</taxon>
        <taxon>Araneoidea</taxon>
        <taxon>Nephilidae</taxon>
        <taxon>Trichonephila</taxon>
    </lineage>
</organism>
<evidence type="ECO:0000313" key="2">
    <source>
        <dbReference type="Proteomes" id="UP000887159"/>
    </source>
</evidence>
<gene>
    <name evidence="1" type="primary">NCL1_34474</name>
    <name evidence="1" type="ORF">TNCV_4934931</name>
</gene>
<proteinExistence type="predicted"/>
<comment type="caution">
    <text evidence="1">The sequence shown here is derived from an EMBL/GenBank/DDBJ whole genome shotgun (WGS) entry which is preliminary data.</text>
</comment>
<keyword evidence="2" id="KW-1185">Reference proteome</keyword>
<reference evidence="1" key="1">
    <citation type="submission" date="2020-08" db="EMBL/GenBank/DDBJ databases">
        <title>Multicomponent nature underlies the extraordinary mechanical properties of spider dragline silk.</title>
        <authorList>
            <person name="Kono N."/>
            <person name="Nakamura H."/>
            <person name="Mori M."/>
            <person name="Yoshida Y."/>
            <person name="Ohtoshi R."/>
            <person name="Malay A.D."/>
            <person name="Moran D.A.P."/>
            <person name="Tomita M."/>
            <person name="Numata K."/>
            <person name="Arakawa K."/>
        </authorList>
    </citation>
    <scope>NUCLEOTIDE SEQUENCE</scope>
</reference>
<evidence type="ECO:0000313" key="1">
    <source>
        <dbReference type="EMBL" id="GFY12204.1"/>
    </source>
</evidence>
<dbReference type="Proteomes" id="UP000887159">
    <property type="component" value="Unassembled WGS sequence"/>
</dbReference>
<dbReference type="EMBL" id="BMAU01021311">
    <property type="protein sequence ID" value="GFY12204.1"/>
    <property type="molecule type" value="Genomic_DNA"/>
</dbReference>
<protein>
    <submittedName>
        <fullName evidence="1">Uncharacterized protein</fullName>
    </submittedName>
</protein>
<dbReference type="AlphaFoldDB" id="A0A8X6VLS4"/>
<accession>A0A8X6VLS4</accession>
<name>A0A8X6VLS4_TRICX</name>
<sequence>MTCLVTSSSPVPLKTRHIVRVQYFVRGGFVGHRSRVSSKHLFSHLPVDGVRFLGVKKGLRCSCKMHVWVSGSTKKPTAVDVSEK</sequence>